<evidence type="ECO:0000256" key="10">
    <source>
        <dbReference type="SAM" id="SignalP"/>
    </source>
</evidence>
<dbReference type="Proteomes" id="UP000444721">
    <property type="component" value="Unassembled WGS sequence"/>
</dbReference>
<dbReference type="OMA" id="SAETHHM"/>
<comment type="PTM">
    <text evidence="9">Carbamylation allows a single lysine to coordinate two divalent metal cations.</text>
</comment>
<dbReference type="Pfam" id="PF01979">
    <property type="entry name" value="Amidohydro_1"/>
    <property type="match status" value="1"/>
</dbReference>
<sequence length="562" mass="62348">MLKISHPNLERSILLAMMIILSALVIRADPLEDQQHPPKNIQVDLTGHQDIHQTAETRPLIIIRGGIVVTHDNEFPANVVIKDGKIIHIFSRTNPSWSIEYEHQVLLNQDGIDVSLQNVKIVDATGKYVMPGGIDPHVHLALPFMGTVSKDDFYHGTRAGISGGTTMIIDFAIPQKGQSYIDIVKEYKKRGEKLSCADYGLHVAITGWDENTAREMEELVKHHGINSFKFFMAYKGVLQVDDANLYQGFKKALEIGAISQVHAENGDLVVEGQRKLFEMGITGPEGHPQSRPKNVEAEAVHRAAEIAYSVGNAPLYIVHVMSKDAMDEIARAKAKGYRIVGEPIAAGLTLDESVYYNGDWLQRAKYVMSPPIRSKQDQLALIAGLKNKILDLTGTDHCVFDSEQKKMGLHDFRKIPNGINGLEDRMSVLFDKLVATGELSPSDYVRVTSTEAAQIFNIYPQKGAIQVGSDADIIVLNPNATRVISAKTHHQNIDYNVYEGWKVRGVVEVTISNGRVVWENQQLNVQAGSGRFIPTPPFGKMFKGLKIEQAQKAPIKVELDNE</sequence>
<comment type="subunit">
    <text evidence="3">Homotetramer.</text>
</comment>
<dbReference type="EC" id="3.5.2.2" evidence="8"/>
<dbReference type="SUPFAM" id="SSF51338">
    <property type="entry name" value="Composite domain of metallo-dependent hydrolases"/>
    <property type="match status" value="2"/>
</dbReference>
<dbReference type="InterPro" id="IPR032466">
    <property type="entry name" value="Metal_Hydrolase"/>
</dbReference>
<feature type="signal peptide" evidence="10">
    <location>
        <begin position="1"/>
        <end position="28"/>
    </location>
</feature>
<dbReference type="FunFam" id="3.20.20.140:FF:000001">
    <property type="entry name" value="Dihydropyrimidinase like 3"/>
    <property type="match status" value="1"/>
</dbReference>
<dbReference type="GeneID" id="68119122"/>
<keyword evidence="4" id="KW-0479">Metal-binding</keyword>
<evidence type="ECO:0000256" key="6">
    <source>
        <dbReference type="ARBA" id="ARBA00022833"/>
    </source>
</evidence>
<dbReference type="InterPro" id="IPR006680">
    <property type="entry name" value="Amidohydro-rel"/>
</dbReference>
<feature type="chain" id="PRO_5025610334" description="dihydropyrimidinase" evidence="10">
    <location>
        <begin position="29"/>
        <end position="562"/>
    </location>
</feature>
<dbReference type="VEuPathDB" id="AmoebaDB:NfTy_022620"/>
<organism evidence="12 13">
    <name type="scientific">Naegleria fowleri</name>
    <name type="common">Brain eating amoeba</name>
    <dbReference type="NCBI Taxonomy" id="5763"/>
    <lineage>
        <taxon>Eukaryota</taxon>
        <taxon>Discoba</taxon>
        <taxon>Heterolobosea</taxon>
        <taxon>Tetramitia</taxon>
        <taxon>Eutetramitia</taxon>
        <taxon>Vahlkampfiidae</taxon>
        <taxon>Naegleria</taxon>
    </lineage>
</organism>
<keyword evidence="6" id="KW-0862">Zinc</keyword>
<evidence type="ECO:0000256" key="7">
    <source>
        <dbReference type="ARBA" id="ARBA00036696"/>
    </source>
</evidence>
<evidence type="ECO:0000256" key="9">
    <source>
        <dbReference type="PIRSR" id="PIRSR611778-50"/>
    </source>
</evidence>
<comment type="catalytic activity">
    <reaction evidence="7">
        <text>5,6-dihydrouracil + H2O = 3-(carbamoylamino)propanoate + H(+)</text>
        <dbReference type="Rhea" id="RHEA:16121"/>
        <dbReference type="ChEBI" id="CHEBI:11892"/>
        <dbReference type="ChEBI" id="CHEBI:15377"/>
        <dbReference type="ChEBI" id="CHEBI:15378"/>
        <dbReference type="ChEBI" id="CHEBI:15901"/>
        <dbReference type="EC" id="3.5.2.2"/>
    </reaction>
</comment>
<dbReference type="InterPro" id="IPR050378">
    <property type="entry name" value="Metallo-dep_Hydrolases_sf"/>
</dbReference>
<dbReference type="InterPro" id="IPR011778">
    <property type="entry name" value="Hydantoinase/dihydroPyrase"/>
</dbReference>
<evidence type="ECO:0000259" key="11">
    <source>
        <dbReference type="Pfam" id="PF01979"/>
    </source>
</evidence>
<dbReference type="NCBIfam" id="TIGR02033">
    <property type="entry name" value="D-hydantoinase"/>
    <property type="match status" value="1"/>
</dbReference>
<dbReference type="PANTHER" id="PTHR11647">
    <property type="entry name" value="HYDRANTOINASE/DIHYDROPYRIMIDINASE FAMILY MEMBER"/>
    <property type="match status" value="1"/>
</dbReference>
<evidence type="ECO:0000313" key="13">
    <source>
        <dbReference type="Proteomes" id="UP000444721"/>
    </source>
</evidence>
<dbReference type="EMBL" id="VFQX01000012">
    <property type="protein sequence ID" value="KAF0982046.1"/>
    <property type="molecule type" value="Genomic_DNA"/>
</dbReference>
<dbReference type="GO" id="GO:0046872">
    <property type="term" value="F:metal ion binding"/>
    <property type="evidence" value="ECO:0007669"/>
    <property type="project" value="UniProtKB-KW"/>
</dbReference>
<evidence type="ECO:0000256" key="4">
    <source>
        <dbReference type="ARBA" id="ARBA00022723"/>
    </source>
</evidence>
<comment type="cofactor">
    <cofactor evidence="1">
        <name>Zn(2+)</name>
        <dbReference type="ChEBI" id="CHEBI:29105"/>
    </cofactor>
</comment>
<evidence type="ECO:0000256" key="8">
    <source>
        <dbReference type="ARBA" id="ARBA00039113"/>
    </source>
</evidence>
<comment type="caution">
    <text evidence="12">The sequence shown here is derived from an EMBL/GenBank/DDBJ whole genome shotgun (WGS) entry which is preliminary data.</text>
</comment>
<accession>A0A6A5C2V8</accession>
<reference evidence="12 13" key="1">
    <citation type="journal article" date="2019" name="Sci. Rep.">
        <title>Nanopore sequencing improves the draft genome of the human pathogenic amoeba Naegleria fowleri.</title>
        <authorList>
            <person name="Liechti N."/>
            <person name="Schurch N."/>
            <person name="Bruggmann R."/>
            <person name="Wittwer M."/>
        </authorList>
    </citation>
    <scope>NUCLEOTIDE SEQUENCE [LARGE SCALE GENOMIC DNA]</scope>
    <source>
        <strain evidence="12 13">ATCC 30894</strain>
    </source>
</reference>
<protein>
    <recommendedName>
        <fullName evidence="8">dihydropyrimidinase</fullName>
        <ecNumber evidence="8">3.5.2.2</ecNumber>
    </recommendedName>
</protein>
<dbReference type="Gene3D" id="2.30.40.10">
    <property type="entry name" value="Urease, subunit C, domain 1"/>
    <property type="match status" value="1"/>
</dbReference>
<name>A0A6A5C2V8_NAEFO</name>
<dbReference type="RefSeq" id="XP_044566759.1">
    <property type="nucleotide sequence ID" value="XM_044702368.1"/>
</dbReference>
<dbReference type="OrthoDB" id="10258955at2759"/>
<dbReference type="GO" id="GO:0005829">
    <property type="term" value="C:cytosol"/>
    <property type="evidence" value="ECO:0007669"/>
    <property type="project" value="TreeGrafter"/>
</dbReference>
<dbReference type="PANTHER" id="PTHR11647:SF1">
    <property type="entry name" value="COLLAPSIN RESPONSE MEDIATOR PROTEIN"/>
    <property type="match status" value="1"/>
</dbReference>
<gene>
    <name evidence="12" type="ORF">FDP41_011907</name>
</gene>
<evidence type="ECO:0000256" key="3">
    <source>
        <dbReference type="ARBA" id="ARBA00011881"/>
    </source>
</evidence>
<dbReference type="CDD" id="cd01314">
    <property type="entry name" value="D-HYD"/>
    <property type="match status" value="1"/>
</dbReference>
<dbReference type="GO" id="GO:0004157">
    <property type="term" value="F:dihydropyrimidinase activity"/>
    <property type="evidence" value="ECO:0007669"/>
    <property type="project" value="UniProtKB-EC"/>
</dbReference>
<dbReference type="GO" id="GO:0006208">
    <property type="term" value="P:pyrimidine nucleobase catabolic process"/>
    <property type="evidence" value="ECO:0007669"/>
    <property type="project" value="TreeGrafter"/>
</dbReference>
<dbReference type="InterPro" id="IPR011059">
    <property type="entry name" value="Metal-dep_hydrolase_composite"/>
</dbReference>
<dbReference type="SUPFAM" id="SSF51556">
    <property type="entry name" value="Metallo-dependent hydrolases"/>
    <property type="match status" value="1"/>
</dbReference>
<proteinExistence type="inferred from homology"/>
<comment type="similarity">
    <text evidence="2">Belongs to the metallo-dependent hydrolases superfamily. Hydantoinase/dihydropyrimidinase family.</text>
</comment>
<dbReference type="VEuPathDB" id="AmoebaDB:FDP41_011907"/>
<dbReference type="AlphaFoldDB" id="A0A6A5C2V8"/>
<dbReference type="VEuPathDB" id="AmoebaDB:NF0068490"/>
<keyword evidence="10" id="KW-0732">Signal</keyword>
<dbReference type="Gene3D" id="3.20.20.140">
    <property type="entry name" value="Metal-dependent hydrolases"/>
    <property type="match status" value="1"/>
</dbReference>
<evidence type="ECO:0000256" key="2">
    <source>
        <dbReference type="ARBA" id="ARBA00008829"/>
    </source>
</evidence>
<feature type="domain" description="Amidohydrolase-related" evidence="11">
    <location>
        <begin position="128"/>
        <end position="517"/>
    </location>
</feature>
<evidence type="ECO:0000256" key="1">
    <source>
        <dbReference type="ARBA" id="ARBA00001947"/>
    </source>
</evidence>
<keyword evidence="13" id="KW-1185">Reference proteome</keyword>
<evidence type="ECO:0000256" key="5">
    <source>
        <dbReference type="ARBA" id="ARBA00022801"/>
    </source>
</evidence>
<keyword evidence="5" id="KW-0378">Hydrolase</keyword>
<feature type="modified residue" description="N6-carboxylysine" evidence="9">
    <location>
        <position position="229"/>
    </location>
</feature>
<evidence type="ECO:0000313" key="12">
    <source>
        <dbReference type="EMBL" id="KAF0982046.1"/>
    </source>
</evidence>